<keyword evidence="1" id="KW-0732">Signal</keyword>
<keyword evidence="3" id="KW-1185">Reference proteome</keyword>
<dbReference type="AlphaFoldDB" id="A0A919REN2"/>
<reference evidence="2" key="1">
    <citation type="submission" date="2021-01" db="EMBL/GenBank/DDBJ databases">
        <title>Whole genome shotgun sequence of Sinosporangium siamense NBRC 109515.</title>
        <authorList>
            <person name="Komaki H."/>
            <person name="Tamura T."/>
        </authorList>
    </citation>
    <scope>NUCLEOTIDE SEQUENCE</scope>
    <source>
        <strain evidence="2">NBRC 109515</strain>
    </source>
</reference>
<feature type="chain" id="PRO_5037044619" evidence="1">
    <location>
        <begin position="28"/>
        <end position="127"/>
    </location>
</feature>
<evidence type="ECO:0000313" key="2">
    <source>
        <dbReference type="EMBL" id="GII90491.1"/>
    </source>
</evidence>
<dbReference type="RefSeq" id="WP_204020924.1">
    <property type="nucleotide sequence ID" value="NZ_BOOW01000006.1"/>
</dbReference>
<sequence length="127" mass="12336">MSPIGARTATIALAGLLGLAMAPAALAAAPQAAPCGSTAASWVGTYTANPPGAAAVTIAVTANDVTLTRGSESTKQTYTVSANSLQFGGQGVFWLLSAPTCTGDTVSEATLSIAGGGYGISVDATRS</sequence>
<protein>
    <submittedName>
        <fullName evidence="2">Uncharacterized protein</fullName>
    </submittedName>
</protein>
<accession>A0A919REN2</accession>
<evidence type="ECO:0000256" key="1">
    <source>
        <dbReference type="SAM" id="SignalP"/>
    </source>
</evidence>
<gene>
    <name evidence="2" type="ORF">Ssi02_07220</name>
</gene>
<organism evidence="2 3">
    <name type="scientific">Sinosporangium siamense</name>
    <dbReference type="NCBI Taxonomy" id="1367973"/>
    <lineage>
        <taxon>Bacteria</taxon>
        <taxon>Bacillati</taxon>
        <taxon>Actinomycetota</taxon>
        <taxon>Actinomycetes</taxon>
        <taxon>Streptosporangiales</taxon>
        <taxon>Streptosporangiaceae</taxon>
        <taxon>Sinosporangium</taxon>
    </lineage>
</organism>
<dbReference type="Proteomes" id="UP000606172">
    <property type="component" value="Unassembled WGS sequence"/>
</dbReference>
<dbReference type="EMBL" id="BOOW01000006">
    <property type="protein sequence ID" value="GII90491.1"/>
    <property type="molecule type" value="Genomic_DNA"/>
</dbReference>
<proteinExistence type="predicted"/>
<name>A0A919REN2_9ACTN</name>
<comment type="caution">
    <text evidence="2">The sequence shown here is derived from an EMBL/GenBank/DDBJ whole genome shotgun (WGS) entry which is preliminary data.</text>
</comment>
<feature type="signal peptide" evidence="1">
    <location>
        <begin position="1"/>
        <end position="27"/>
    </location>
</feature>
<evidence type="ECO:0000313" key="3">
    <source>
        <dbReference type="Proteomes" id="UP000606172"/>
    </source>
</evidence>